<dbReference type="Proteomes" id="UP000659047">
    <property type="component" value="Unassembled WGS sequence"/>
</dbReference>
<dbReference type="AlphaFoldDB" id="A0A8K0UZV1"/>
<keyword evidence="2" id="KW-1185">Reference proteome</keyword>
<comment type="caution">
    <text evidence="1">The sequence shown here is derived from an EMBL/GenBank/DDBJ whole genome shotgun (WGS) entry which is preliminary data.</text>
</comment>
<evidence type="ECO:0000313" key="1">
    <source>
        <dbReference type="EMBL" id="MBK4714579.1"/>
    </source>
</evidence>
<evidence type="ECO:0000313" key="2">
    <source>
        <dbReference type="Proteomes" id="UP000659047"/>
    </source>
</evidence>
<organism evidence="1 2">
    <name type="scientific">Tenebrionibacter intestinalis</name>
    <dbReference type="NCBI Taxonomy" id="2799638"/>
    <lineage>
        <taxon>Bacteria</taxon>
        <taxon>Pseudomonadati</taxon>
        <taxon>Pseudomonadota</taxon>
        <taxon>Gammaproteobacteria</taxon>
        <taxon>Enterobacterales</taxon>
        <taxon>Enterobacteriaceae</taxon>
        <taxon>Tenebrionibacter/Tenebrionicola group</taxon>
        <taxon>Tenebrionibacter</taxon>
    </lineage>
</organism>
<proteinExistence type="predicted"/>
<protein>
    <submittedName>
        <fullName evidence="1">Uncharacterized protein</fullName>
    </submittedName>
</protein>
<reference evidence="1" key="1">
    <citation type="submission" date="2021-01" db="EMBL/GenBank/DDBJ databases">
        <title>Intestinitalea alba gen. nov., sp. nov., a novel genus of the family Enterobacteriaceae, isolated from the gut of the plastic-eating mealworm Tenebrio molitor L.</title>
        <authorList>
            <person name="Yang Y."/>
        </authorList>
    </citation>
    <scope>NUCLEOTIDE SEQUENCE</scope>
    <source>
        <strain evidence="1">BIT-L3</strain>
    </source>
</reference>
<dbReference type="EMBL" id="JAEPBH010000008">
    <property type="protein sequence ID" value="MBK4714579.1"/>
    <property type="molecule type" value="Genomic_DNA"/>
</dbReference>
<accession>A0A8K0UZV1</accession>
<name>A0A8K0UZV1_9ENTR</name>
<gene>
    <name evidence="1" type="ORF">JJB97_04370</name>
</gene>
<sequence>MFRRKFNCLSPVLEKQSEATYGHHASHDYYQGNNAWAPTQGYNGPTPA</sequence>
<dbReference type="RefSeq" id="WP_238712675.1">
    <property type="nucleotide sequence ID" value="NZ_JAEPBH010000008.1"/>
</dbReference>